<evidence type="ECO:0000256" key="4">
    <source>
        <dbReference type="ARBA" id="ARBA00022475"/>
    </source>
</evidence>
<protein>
    <recommendedName>
        <fullName evidence="8">Probable membrane transporter protein</fullName>
    </recommendedName>
</protein>
<keyword evidence="3" id="KW-0813">Transport</keyword>
<sequence length="233" mass="24657">MHGTLGLGFPLTATPLLALVMEMQSAILITLLPNIAVNILSIADGGGWRHSINRYWPLALYAVAGTALGTAVLLHADPAPMKLLLALLILLYLNLERIGRLDLRWITARPRLAMLLFGLSAGFAAGTANVMVPILVIFTLEAGLAAGAMVQLFNLCFLVGKSTQLGMFTLAGVLPGAMPPLVLPVLAAAVAALLVGMAIRRRIAGDSYRHLLRRVLLVMALLLGLQFLLAVAA</sequence>
<dbReference type="InterPro" id="IPR002781">
    <property type="entry name" value="TM_pro_TauE-like"/>
</dbReference>
<dbReference type="InterPro" id="IPR052017">
    <property type="entry name" value="TSUP"/>
</dbReference>
<organism evidence="9 10">
    <name type="scientific">Candidatus Sedimenticola endophacoides</name>
    <dbReference type="NCBI Taxonomy" id="2548426"/>
    <lineage>
        <taxon>Bacteria</taxon>
        <taxon>Pseudomonadati</taxon>
        <taxon>Pseudomonadota</taxon>
        <taxon>Gammaproteobacteria</taxon>
        <taxon>Chromatiales</taxon>
        <taxon>Sedimenticolaceae</taxon>
        <taxon>Sedimenticola</taxon>
    </lineage>
</organism>
<keyword evidence="5 8" id="KW-0812">Transmembrane</keyword>
<dbReference type="Pfam" id="PF01925">
    <property type="entry name" value="TauE"/>
    <property type="match status" value="1"/>
</dbReference>
<feature type="transmembrane region" description="Helical" evidence="8">
    <location>
        <begin position="115"/>
        <end position="140"/>
    </location>
</feature>
<keyword evidence="6 8" id="KW-1133">Transmembrane helix</keyword>
<feature type="transmembrane region" description="Helical" evidence="8">
    <location>
        <begin position="211"/>
        <end position="232"/>
    </location>
</feature>
<accession>A0A657PMB4</accession>
<reference evidence="9" key="1">
    <citation type="submission" date="2017-02" db="EMBL/GenBank/DDBJ databases">
        <title>Novel co-symbiosis in the unique lucinid bivalve Phacoides pectinatus.</title>
        <authorList>
            <person name="Lim S.J."/>
            <person name="Davis B.G."/>
            <person name="Gill D.E."/>
            <person name="Engel A.S."/>
            <person name="Anderson L.C."/>
            <person name="Campbell B.J."/>
        </authorList>
    </citation>
    <scope>NUCLEOTIDE SEQUENCE [LARGE SCALE GENOMIC DNA]</scope>
    <source>
        <strain evidence="9">LUC13016_P6</strain>
    </source>
</reference>
<evidence type="ECO:0000256" key="8">
    <source>
        <dbReference type="RuleBase" id="RU363041"/>
    </source>
</evidence>
<comment type="similarity">
    <text evidence="2 8">Belongs to the 4-toluene sulfonate uptake permease (TSUP) (TC 2.A.102) family.</text>
</comment>
<feature type="transmembrane region" description="Helical" evidence="8">
    <location>
        <begin position="55"/>
        <end position="73"/>
    </location>
</feature>
<dbReference type="PANTHER" id="PTHR30269">
    <property type="entry name" value="TRANSMEMBRANE PROTEIN YFCA"/>
    <property type="match status" value="1"/>
</dbReference>
<dbReference type="GO" id="GO:0005886">
    <property type="term" value="C:plasma membrane"/>
    <property type="evidence" value="ECO:0007669"/>
    <property type="project" value="UniProtKB-SubCell"/>
</dbReference>
<proteinExistence type="inferred from homology"/>
<comment type="subcellular location">
    <subcellularLocation>
        <location evidence="1 8">Cell membrane</location>
        <topology evidence="1 8">Multi-pass membrane protein</topology>
    </subcellularLocation>
</comment>
<evidence type="ECO:0000256" key="3">
    <source>
        <dbReference type="ARBA" id="ARBA00022448"/>
    </source>
</evidence>
<keyword evidence="7 8" id="KW-0472">Membrane</keyword>
<dbReference type="AlphaFoldDB" id="A0A657PMB4"/>
<feature type="transmembrane region" description="Helical" evidence="8">
    <location>
        <begin position="79"/>
        <end position="95"/>
    </location>
</feature>
<feature type="transmembrane region" description="Helical" evidence="8">
    <location>
        <begin position="181"/>
        <end position="199"/>
    </location>
</feature>
<evidence type="ECO:0000313" key="10">
    <source>
        <dbReference type="Proteomes" id="UP000243361"/>
    </source>
</evidence>
<evidence type="ECO:0000256" key="6">
    <source>
        <dbReference type="ARBA" id="ARBA00022989"/>
    </source>
</evidence>
<evidence type="ECO:0000256" key="7">
    <source>
        <dbReference type="ARBA" id="ARBA00023136"/>
    </source>
</evidence>
<keyword evidence="4 8" id="KW-1003">Cell membrane</keyword>
<dbReference type="PANTHER" id="PTHR30269:SF32">
    <property type="entry name" value="MEMBRANE TRANSPORTER PROTEIN-RELATED"/>
    <property type="match status" value="1"/>
</dbReference>
<dbReference type="EMBL" id="MUIE01000217">
    <property type="protein sequence ID" value="OQX34595.1"/>
    <property type="molecule type" value="Genomic_DNA"/>
</dbReference>
<keyword evidence="10" id="KW-1185">Reference proteome</keyword>
<evidence type="ECO:0000256" key="2">
    <source>
        <dbReference type="ARBA" id="ARBA00009142"/>
    </source>
</evidence>
<comment type="caution">
    <text evidence="9">The sequence shown here is derived from an EMBL/GenBank/DDBJ whole genome shotgun (WGS) entry which is preliminary data.</text>
</comment>
<evidence type="ECO:0000256" key="5">
    <source>
        <dbReference type="ARBA" id="ARBA00022692"/>
    </source>
</evidence>
<name>A0A657PMB4_9GAMM</name>
<evidence type="ECO:0000256" key="1">
    <source>
        <dbReference type="ARBA" id="ARBA00004651"/>
    </source>
</evidence>
<feature type="transmembrane region" description="Helical" evidence="8">
    <location>
        <begin position="25"/>
        <end position="43"/>
    </location>
</feature>
<evidence type="ECO:0000313" key="9">
    <source>
        <dbReference type="EMBL" id="OQX34595.1"/>
    </source>
</evidence>
<dbReference type="Proteomes" id="UP000243361">
    <property type="component" value="Unassembled WGS sequence"/>
</dbReference>
<gene>
    <name evidence="9" type="ORF">B0D84_03290</name>
</gene>